<evidence type="ECO:0000259" key="3">
    <source>
        <dbReference type="PROSITE" id="PS50222"/>
    </source>
</evidence>
<dbReference type="InterPro" id="IPR011992">
    <property type="entry name" value="EF-hand-dom_pair"/>
</dbReference>
<dbReference type="SMART" id="SM00054">
    <property type="entry name" value="EFh"/>
    <property type="match status" value="2"/>
</dbReference>
<evidence type="ECO:0000256" key="1">
    <source>
        <dbReference type="ARBA" id="ARBA00022737"/>
    </source>
</evidence>
<accession>A0ABD2Z8R4</accession>
<reference evidence="4 5" key="1">
    <citation type="submission" date="2024-11" db="EMBL/GenBank/DDBJ databases">
        <title>A near-complete genome assembly of Cinchona calisaya.</title>
        <authorList>
            <person name="Lian D.C."/>
            <person name="Zhao X.W."/>
            <person name="Wei L."/>
        </authorList>
    </citation>
    <scope>NUCLEOTIDE SEQUENCE [LARGE SCALE GENOMIC DNA]</scope>
    <source>
        <tissue evidence="4">Nenye</tissue>
    </source>
</reference>
<evidence type="ECO:0000313" key="4">
    <source>
        <dbReference type="EMBL" id="KAL3514502.1"/>
    </source>
</evidence>
<evidence type="ECO:0000256" key="2">
    <source>
        <dbReference type="ARBA" id="ARBA00022837"/>
    </source>
</evidence>
<dbReference type="GO" id="GO:0005509">
    <property type="term" value="F:calcium ion binding"/>
    <property type="evidence" value="ECO:0007669"/>
    <property type="project" value="UniProtKB-ARBA"/>
</dbReference>
<dbReference type="Pfam" id="PF13202">
    <property type="entry name" value="EF-hand_5"/>
    <property type="match status" value="1"/>
</dbReference>
<dbReference type="InterPro" id="IPR002048">
    <property type="entry name" value="EF_hand_dom"/>
</dbReference>
<keyword evidence="2" id="KW-0106">Calcium</keyword>
<dbReference type="Proteomes" id="UP001630127">
    <property type="component" value="Unassembled WGS sequence"/>
</dbReference>
<protein>
    <recommendedName>
        <fullName evidence="3">EF-hand domain-containing protein</fullName>
    </recommendedName>
</protein>
<dbReference type="PROSITE" id="PS00018">
    <property type="entry name" value="EF_HAND_1"/>
    <property type="match status" value="2"/>
</dbReference>
<dbReference type="Pfam" id="PF00036">
    <property type="entry name" value="EF-hand_1"/>
    <property type="match status" value="1"/>
</dbReference>
<dbReference type="InterPro" id="IPR018247">
    <property type="entry name" value="EF_Hand_1_Ca_BS"/>
</dbReference>
<dbReference type="Gene3D" id="1.10.238.10">
    <property type="entry name" value="EF-hand"/>
    <property type="match status" value="1"/>
</dbReference>
<dbReference type="SUPFAM" id="SSF47473">
    <property type="entry name" value="EF-hand"/>
    <property type="match status" value="1"/>
</dbReference>
<proteinExistence type="predicted"/>
<evidence type="ECO:0000313" key="5">
    <source>
        <dbReference type="Proteomes" id="UP001630127"/>
    </source>
</evidence>
<dbReference type="PANTHER" id="PTHR23050">
    <property type="entry name" value="CALCIUM BINDING PROTEIN"/>
    <property type="match status" value="1"/>
</dbReference>
<keyword evidence="1" id="KW-0677">Repeat</keyword>
<gene>
    <name evidence="4" type="ORF">ACH5RR_027219</name>
</gene>
<feature type="domain" description="EF-hand" evidence="3">
    <location>
        <begin position="19"/>
        <end position="54"/>
    </location>
</feature>
<dbReference type="EMBL" id="JBJUIK010000011">
    <property type="protein sequence ID" value="KAL3514502.1"/>
    <property type="molecule type" value="Genomic_DNA"/>
</dbReference>
<comment type="caution">
    <text evidence="4">The sequence shown here is derived from an EMBL/GenBank/DDBJ whole genome shotgun (WGS) entry which is preliminary data.</text>
</comment>
<organism evidence="4 5">
    <name type="scientific">Cinchona calisaya</name>
    <dbReference type="NCBI Taxonomy" id="153742"/>
    <lineage>
        <taxon>Eukaryota</taxon>
        <taxon>Viridiplantae</taxon>
        <taxon>Streptophyta</taxon>
        <taxon>Embryophyta</taxon>
        <taxon>Tracheophyta</taxon>
        <taxon>Spermatophyta</taxon>
        <taxon>Magnoliopsida</taxon>
        <taxon>eudicotyledons</taxon>
        <taxon>Gunneridae</taxon>
        <taxon>Pentapetalae</taxon>
        <taxon>asterids</taxon>
        <taxon>lamiids</taxon>
        <taxon>Gentianales</taxon>
        <taxon>Rubiaceae</taxon>
        <taxon>Cinchonoideae</taxon>
        <taxon>Cinchoneae</taxon>
        <taxon>Cinchona</taxon>
    </lineage>
</organism>
<sequence>MAIKNSYPRNFSSDGKLQMNTEEFKKWLKKFDTDKDGRISQEELREAVREMGGWFTKWKCKGGFKSADKDGDGFIEENEINNLKDFALKHLGIRVITY</sequence>
<dbReference type="InterPro" id="IPR050145">
    <property type="entry name" value="Centrin_CML-like"/>
</dbReference>
<dbReference type="PROSITE" id="PS50222">
    <property type="entry name" value="EF_HAND_2"/>
    <property type="match status" value="2"/>
</dbReference>
<feature type="domain" description="EF-hand" evidence="3">
    <location>
        <begin position="64"/>
        <end position="90"/>
    </location>
</feature>
<dbReference type="AlphaFoldDB" id="A0ABD2Z8R4"/>
<keyword evidence="5" id="KW-1185">Reference proteome</keyword>
<dbReference type="CDD" id="cd00051">
    <property type="entry name" value="EFh"/>
    <property type="match status" value="1"/>
</dbReference>
<name>A0ABD2Z8R4_9GENT</name>